<protein>
    <submittedName>
        <fullName evidence="2">Uncharacterized protein</fullName>
    </submittedName>
</protein>
<evidence type="ECO:0000313" key="2">
    <source>
        <dbReference type="EMBL" id="MRI65183.1"/>
    </source>
</evidence>
<evidence type="ECO:0000256" key="1">
    <source>
        <dbReference type="SAM" id="MobiDB-lite"/>
    </source>
</evidence>
<gene>
    <name evidence="2" type="ORF">GH885_02330</name>
</gene>
<accession>A0A6N7QT06</accession>
<dbReference type="AlphaFoldDB" id="A0A6N7QT06"/>
<dbReference type="EMBL" id="WJEE01000002">
    <property type="protein sequence ID" value="MRI65183.1"/>
    <property type="molecule type" value="Genomic_DNA"/>
</dbReference>
<name>A0A6N7QT06_9BACI</name>
<reference evidence="2 3" key="1">
    <citation type="submission" date="2019-10" db="EMBL/GenBank/DDBJ databases">
        <title>Gracilibacillus salitolerans sp. nov., a moderate halophile isolated from a saline soil in northwest China.</title>
        <authorList>
            <person name="Gan L."/>
        </authorList>
    </citation>
    <scope>NUCLEOTIDE SEQUENCE [LARGE SCALE GENOMIC DNA]</scope>
    <source>
        <strain evidence="2 3">TP2-8</strain>
    </source>
</reference>
<evidence type="ECO:0000313" key="3">
    <source>
        <dbReference type="Proteomes" id="UP000435187"/>
    </source>
</evidence>
<feature type="region of interest" description="Disordered" evidence="1">
    <location>
        <begin position="26"/>
        <end position="74"/>
    </location>
</feature>
<sequence length="74" mass="8760">MSEKKKVIYVKDLVIKADNVRIEPTRRHDPFFGPRAVEAEDEELLEKETVEDVEDEQDDDDDKDKDVRPPFSWL</sequence>
<feature type="compositionally biased region" description="Acidic residues" evidence="1">
    <location>
        <begin position="39"/>
        <end position="63"/>
    </location>
</feature>
<keyword evidence="3" id="KW-1185">Reference proteome</keyword>
<organism evidence="2 3">
    <name type="scientific">Gracilibacillus thailandensis</name>
    <dbReference type="NCBI Taxonomy" id="563735"/>
    <lineage>
        <taxon>Bacteria</taxon>
        <taxon>Bacillati</taxon>
        <taxon>Bacillota</taxon>
        <taxon>Bacilli</taxon>
        <taxon>Bacillales</taxon>
        <taxon>Bacillaceae</taxon>
        <taxon>Gracilibacillus</taxon>
    </lineage>
</organism>
<comment type="caution">
    <text evidence="2">The sequence shown here is derived from an EMBL/GenBank/DDBJ whole genome shotgun (WGS) entry which is preliminary data.</text>
</comment>
<proteinExistence type="predicted"/>
<dbReference type="Proteomes" id="UP000435187">
    <property type="component" value="Unassembled WGS sequence"/>
</dbReference>
<dbReference type="RefSeq" id="WP_153834046.1">
    <property type="nucleotide sequence ID" value="NZ_JBHUMW010000064.1"/>
</dbReference>